<dbReference type="InterPro" id="IPR002763">
    <property type="entry name" value="DUF72"/>
</dbReference>
<dbReference type="Proteomes" id="UP000316905">
    <property type="component" value="Unassembled WGS sequence"/>
</dbReference>
<dbReference type="PANTHER" id="PTHR30348">
    <property type="entry name" value="UNCHARACTERIZED PROTEIN YECE"/>
    <property type="match status" value="1"/>
</dbReference>
<comment type="caution">
    <text evidence="1">The sequence shown here is derived from an EMBL/GenBank/DDBJ whole genome shotgun (WGS) entry which is preliminary data.</text>
</comment>
<name>A0A562QCG7_9PSED</name>
<reference evidence="1 2" key="1">
    <citation type="journal article" date="2015" name="Stand. Genomic Sci.">
        <title>Genomic Encyclopedia of Bacterial and Archaeal Type Strains, Phase III: the genomes of soil and plant-associated and newly described type strains.</title>
        <authorList>
            <person name="Whitman W.B."/>
            <person name="Woyke T."/>
            <person name="Klenk H.P."/>
            <person name="Zhou Y."/>
            <person name="Lilburn T.G."/>
            <person name="Beck B.J."/>
            <person name="De Vos P."/>
            <person name="Vandamme P."/>
            <person name="Eisen J.A."/>
            <person name="Garrity G."/>
            <person name="Hugenholtz P."/>
            <person name="Kyrpides N.C."/>
        </authorList>
    </citation>
    <scope>NUCLEOTIDE SEQUENCE [LARGE SCALE GENOMIC DNA]</scope>
    <source>
        <strain evidence="1 2">CGMCC 1.6858</strain>
    </source>
</reference>
<dbReference type="InterPro" id="IPR036520">
    <property type="entry name" value="UPF0759_sf"/>
</dbReference>
<dbReference type="PANTHER" id="PTHR30348:SF14">
    <property type="entry name" value="BLR8050 PROTEIN"/>
    <property type="match status" value="1"/>
</dbReference>
<sequence>MADTTAISLGCAGWSLPRTVWALFPSEGTHLERYSAGLPAVEINSSFYRPHRPATYAKWASSVPSEFRFSVKMPRQITHEQRLKYSREQLATFLAECSHLSNTLGCPLIQLPPSLVFEAETARAFYEDVRDLYSGGVVLEPRHSTWLSDTAQMLLHDYQIGQVAADPSPLPGGDQPSGWPGIVYYRLHGSPDLYHSTYSLDQLKPVAHALRACRERSIPAWCIFDNTASGAAVPNALDMLRLLAL</sequence>
<dbReference type="Pfam" id="PF01904">
    <property type="entry name" value="DUF72"/>
    <property type="match status" value="1"/>
</dbReference>
<dbReference type="RefSeq" id="WP_145141825.1">
    <property type="nucleotide sequence ID" value="NZ_VLKY01000007.1"/>
</dbReference>
<keyword evidence="2" id="KW-1185">Reference proteome</keyword>
<proteinExistence type="predicted"/>
<dbReference type="Gene3D" id="3.20.20.410">
    <property type="entry name" value="Protein of unknown function UPF0759"/>
    <property type="match status" value="1"/>
</dbReference>
<accession>A0A562QCG7</accession>
<evidence type="ECO:0000313" key="2">
    <source>
        <dbReference type="Proteomes" id="UP000316905"/>
    </source>
</evidence>
<organism evidence="1 2">
    <name type="scientific">Pseudomonas duriflava</name>
    <dbReference type="NCBI Taxonomy" id="459528"/>
    <lineage>
        <taxon>Bacteria</taxon>
        <taxon>Pseudomonadati</taxon>
        <taxon>Pseudomonadota</taxon>
        <taxon>Gammaproteobacteria</taxon>
        <taxon>Pseudomonadales</taxon>
        <taxon>Pseudomonadaceae</taxon>
        <taxon>Pseudomonas</taxon>
    </lineage>
</organism>
<dbReference type="EMBL" id="VLKY01000007">
    <property type="protein sequence ID" value="TWI53716.1"/>
    <property type="molecule type" value="Genomic_DNA"/>
</dbReference>
<gene>
    <name evidence="1" type="ORF">IQ22_02321</name>
</gene>
<evidence type="ECO:0000313" key="1">
    <source>
        <dbReference type="EMBL" id="TWI53716.1"/>
    </source>
</evidence>
<protein>
    <submittedName>
        <fullName evidence="1">Uncharacterized protein YecE (DUF72 family)</fullName>
    </submittedName>
</protein>
<dbReference type="OrthoDB" id="9780310at2"/>
<dbReference type="AlphaFoldDB" id="A0A562QCG7"/>
<dbReference type="SUPFAM" id="SSF117396">
    <property type="entry name" value="TM1631-like"/>
    <property type="match status" value="1"/>
</dbReference>